<evidence type="ECO:0000313" key="1">
    <source>
        <dbReference type="EMBL" id="GJT36046.1"/>
    </source>
</evidence>
<protein>
    <submittedName>
        <fullName evidence="1">SMG7-like protein isoform X1</fullName>
    </submittedName>
</protein>
<accession>A0ABQ5DCU0</accession>
<gene>
    <name evidence="1" type="ORF">Tco_0926465</name>
</gene>
<comment type="caution">
    <text evidence="1">The sequence shown here is derived from an EMBL/GenBank/DDBJ whole genome shotgun (WGS) entry which is preliminary data.</text>
</comment>
<name>A0ABQ5DCU0_9ASTR</name>
<reference evidence="1" key="2">
    <citation type="submission" date="2022-01" db="EMBL/GenBank/DDBJ databases">
        <authorList>
            <person name="Yamashiro T."/>
            <person name="Shiraishi A."/>
            <person name="Satake H."/>
            <person name="Nakayama K."/>
        </authorList>
    </citation>
    <scope>NUCLEOTIDE SEQUENCE</scope>
</reference>
<reference evidence="1" key="1">
    <citation type="journal article" date="2022" name="Int. J. Mol. Sci.">
        <title>Draft Genome of Tanacetum Coccineum: Genomic Comparison of Closely Related Tanacetum-Family Plants.</title>
        <authorList>
            <person name="Yamashiro T."/>
            <person name="Shiraishi A."/>
            <person name="Nakayama K."/>
            <person name="Satake H."/>
        </authorList>
    </citation>
    <scope>NUCLEOTIDE SEQUENCE</scope>
</reference>
<proteinExistence type="predicted"/>
<evidence type="ECO:0000313" key="2">
    <source>
        <dbReference type="Proteomes" id="UP001151760"/>
    </source>
</evidence>
<organism evidence="1 2">
    <name type="scientific">Tanacetum coccineum</name>
    <dbReference type="NCBI Taxonomy" id="301880"/>
    <lineage>
        <taxon>Eukaryota</taxon>
        <taxon>Viridiplantae</taxon>
        <taxon>Streptophyta</taxon>
        <taxon>Embryophyta</taxon>
        <taxon>Tracheophyta</taxon>
        <taxon>Spermatophyta</taxon>
        <taxon>Magnoliopsida</taxon>
        <taxon>eudicotyledons</taxon>
        <taxon>Gunneridae</taxon>
        <taxon>Pentapetalae</taxon>
        <taxon>asterids</taxon>
        <taxon>campanulids</taxon>
        <taxon>Asterales</taxon>
        <taxon>Asteraceae</taxon>
        <taxon>Asteroideae</taxon>
        <taxon>Anthemideae</taxon>
        <taxon>Anthemidinae</taxon>
        <taxon>Tanacetum</taxon>
    </lineage>
</organism>
<sequence length="111" mass="12665">MFIAVVIFTIDNANKETENQSYAEILECFVVLQNTFTAIFDFMALIVERCFQVNDPSARLLLPGPQIGVNQVQVHVTILGSRRELLVFQVRDRDRVRTHVRVRISVSSTKA</sequence>
<keyword evidence="2" id="KW-1185">Reference proteome</keyword>
<dbReference type="EMBL" id="BQNB010015103">
    <property type="protein sequence ID" value="GJT36046.1"/>
    <property type="molecule type" value="Genomic_DNA"/>
</dbReference>
<dbReference type="Proteomes" id="UP001151760">
    <property type="component" value="Unassembled WGS sequence"/>
</dbReference>